<comment type="caution">
    <text evidence="1">The sequence shown here is derived from an EMBL/GenBank/DDBJ whole genome shotgun (WGS) entry which is preliminary data.</text>
</comment>
<gene>
    <name evidence="1" type="ORF">FQA18_11890</name>
</gene>
<sequence length="240" mass="27314">MKMDTKTNSTPKVSIVIIGKNRSEIREWEERISNQSYENYEICYSTKPGIPQAWNDALGKVSGDIVLFTETDAHPLDNEWLEKIARNYSKNHEGVVHFGEFRGYNPFNFSNTAVSSDLITQYELSESFPIGEDSELFARMDKDGVDFDHDLSAPVYHEPKSSDKLLSRGFQYGKVKARCAHQHGRLGPSKNTENAVVSENEKSKIKFFTDRVGDILVDRIAGALFIVGFVYEYLKIRLQS</sequence>
<dbReference type="InterPro" id="IPR029044">
    <property type="entry name" value="Nucleotide-diphossugar_trans"/>
</dbReference>
<name>A0A558G9J1_HALVO</name>
<dbReference type="RefSeq" id="WP_144858903.1">
    <property type="nucleotide sequence ID" value="NZ_VMTR01000082.1"/>
</dbReference>
<dbReference type="Gene3D" id="3.90.550.10">
    <property type="entry name" value="Spore Coat Polysaccharide Biosynthesis Protein SpsA, Chain A"/>
    <property type="match status" value="1"/>
</dbReference>
<protein>
    <submittedName>
        <fullName evidence="1">Glycosyltransferase</fullName>
    </submittedName>
</protein>
<dbReference type="AlphaFoldDB" id="A0A558G9J1"/>
<reference evidence="1 2" key="1">
    <citation type="submission" date="2019-07" db="EMBL/GenBank/DDBJ databases">
        <title>Draft genome sequence of Haloferax volcanii SS0101, isolated from salt farm in Samut Sakhon, Thailand.</title>
        <authorList>
            <person name="Wanthongcharoen S."/>
            <person name="Yamprayoonswat W."/>
            <person name="Ruangsuj P."/>
            <person name="Thongpramul N."/>
            <person name="Jumpathong W."/>
            <person name="Sittihan S."/>
            <person name="Kanjanavas P."/>
            <person name="Yasawong M."/>
        </authorList>
    </citation>
    <scope>NUCLEOTIDE SEQUENCE [LARGE SCALE GENOMIC DNA]</scope>
    <source>
        <strain evidence="1 2">SS0101</strain>
    </source>
</reference>
<dbReference type="SUPFAM" id="SSF53448">
    <property type="entry name" value="Nucleotide-diphospho-sugar transferases"/>
    <property type="match status" value="1"/>
</dbReference>
<proteinExistence type="predicted"/>
<accession>A0A558G9J1</accession>
<dbReference type="Proteomes" id="UP000320212">
    <property type="component" value="Unassembled WGS sequence"/>
</dbReference>
<evidence type="ECO:0000313" key="2">
    <source>
        <dbReference type="Proteomes" id="UP000320212"/>
    </source>
</evidence>
<dbReference type="EMBL" id="VMTR01000082">
    <property type="protein sequence ID" value="TVT94429.1"/>
    <property type="molecule type" value="Genomic_DNA"/>
</dbReference>
<dbReference type="GO" id="GO:0016740">
    <property type="term" value="F:transferase activity"/>
    <property type="evidence" value="ECO:0007669"/>
    <property type="project" value="UniProtKB-KW"/>
</dbReference>
<keyword evidence="1" id="KW-0808">Transferase</keyword>
<evidence type="ECO:0000313" key="1">
    <source>
        <dbReference type="EMBL" id="TVT94429.1"/>
    </source>
</evidence>
<organism evidence="1 2">
    <name type="scientific">Haloferax volcanii</name>
    <name type="common">Halobacterium volcanii</name>
    <dbReference type="NCBI Taxonomy" id="2246"/>
    <lineage>
        <taxon>Archaea</taxon>
        <taxon>Methanobacteriati</taxon>
        <taxon>Methanobacteriota</taxon>
        <taxon>Stenosarchaea group</taxon>
        <taxon>Halobacteria</taxon>
        <taxon>Halobacteriales</taxon>
        <taxon>Haloferacaceae</taxon>
        <taxon>Haloferax</taxon>
    </lineage>
</organism>